<accession>A0A1S1NKI5</accession>
<comment type="caution">
    <text evidence="2">The sequence shown here is derived from an EMBL/GenBank/DDBJ whole genome shotgun (WGS) entry which is preliminary data.</text>
</comment>
<dbReference type="Proteomes" id="UP000179734">
    <property type="component" value="Unassembled WGS sequence"/>
</dbReference>
<organism evidence="2 3">
    <name type="scientific">Mycobacterium talmoniae</name>
    <dbReference type="NCBI Taxonomy" id="1858794"/>
    <lineage>
        <taxon>Bacteria</taxon>
        <taxon>Bacillati</taxon>
        <taxon>Actinomycetota</taxon>
        <taxon>Actinomycetes</taxon>
        <taxon>Mycobacteriales</taxon>
        <taxon>Mycobacteriaceae</taxon>
        <taxon>Mycobacterium</taxon>
    </lineage>
</organism>
<gene>
    <name evidence="2" type="ORF">BKN37_13555</name>
</gene>
<name>A0A1S1NKI5_9MYCO</name>
<sequence>MIATAIADRQRPADIIIDHHPRAPVTVVIDPPDGIAYDAPRPQPDLPDSSYLPHSGPRGDVPSSCTVGREGGPRP</sequence>
<dbReference type="EMBL" id="MLQM01000066">
    <property type="protein sequence ID" value="OHV03694.1"/>
    <property type="molecule type" value="Genomic_DNA"/>
</dbReference>
<evidence type="ECO:0000313" key="3">
    <source>
        <dbReference type="Proteomes" id="UP000179734"/>
    </source>
</evidence>
<evidence type="ECO:0000256" key="1">
    <source>
        <dbReference type="SAM" id="MobiDB-lite"/>
    </source>
</evidence>
<dbReference type="AlphaFoldDB" id="A0A1S1NKI5"/>
<feature type="region of interest" description="Disordered" evidence="1">
    <location>
        <begin position="31"/>
        <end position="75"/>
    </location>
</feature>
<proteinExistence type="predicted"/>
<keyword evidence="3" id="KW-1185">Reference proteome</keyword>
<evidence type="ECO:0000313" key="2">
    <source>
        <dbReference type="EMBL" id="OHV03694.1"/>
    </source>
</evidence>
<protein>
    <submittedName>
        <fullName evidence="2">Uncharacterized protein</fullName>
    </submittedName>
</protein>
<reference evidence="2 3" key="1">
    <citation type="submission" date="2016-10" db="EMBL/GenBank/DDBJ databases">
        <title>Genome sequence of Mycobacterium talmonii.</title>
        <authorList>
            <person name="Greninger A.L."/>
            <person name="Elliott B."/>
            <person name="Vasireddy S."/>
            <person name="Vasireddy R."/>
        </authorList>
    </citation>
    <scope>NUCLEOTIDE SEQUENCE [LARGE SCALE GENOMIC DNA]</scope>
    <source>
        <strain evidence="3">NE-TNMC-100812</strain>
    </source>
</reference>